<dbReference type="Pfam" id="PF00216">
    <property type="entry name" value="Bac_DNA_binding"/>
    <property type="match status" value="1"/>
</dbReference>
<keyword evidence="1" id="KW-0238">DNA-binding</keyword>
<proteinExistence type="predicted"/>
<evidence type="ECO:0008006" key="3">
    <source>
        <dbReference type="Google" id="ProtNLM"/>
    </source>
</evidence>
<dbReference type="EMBL" id="UINC01002381">
    <property type="protein sequence ID" value="SUZ96088.1"/>
    <property type="molecule type" value="Genomic_DNA"/>
</dbReference>
<dbReference type="AlphaFoldDB" id="A0A381RYF9"/>
<dbReference type="GO" id="GO:0030527">
    <property type="term" value="F:structural constituent of chromatin"/>
    <property type="evidence" value="ECO:0007669"/>
    <property type="project" value="InterPro"/>
</dbReference>
<dbReference type="PANTHER" id="PTHR33175">
    <property type="entry name" value="DNA-BINDING PROTEIN HU"/>
    <property type="match status" value="1"/>
</dbReference>
<dbReference type="GO" id="GO:0005829">
    <property type="term" value="C:cytosol"/>
    <property type="evidence" value="ECO:0007669"/>
    <property type="project" value="TreeGrafter"/>
</dbReference>
<evidence type="ECO:0000256" key="1">
    <source>
        <dbReference type="ARBA" id="ARBA00023125"/>
    </source>
</evidence>
<sequence length="111" mass="10871">MNKSELTAAIADQAGVSNKDAGACLDAFCDVVASTVAGGGKVAVPGWMSFEHTIRAARTARNPQTGAAIDVPEKAAVKIKAGAKLKSAVAAGSAAPAAEAPAAEAPSAPAW</sequence>
<dbReference type="Gene3D" id="4.10.520.10">
    <property type="entry name" value="IHF-like DNA-binding proteins"/>
    <property type="match status" value="1"/>
</dbReference>
<dbReference type="PRINTS" id="PR01727">
    <property type="entry name" value="DNABINDINGHU"/>
</dbReference>
<dbReference type="GO" id="GO:0003677">
    <property type="term" value="F:DNA binding"/>
    <property type="evidence" value="ECO:0007669"/>
    <property type="project" value="UniProtKB-KW"/>
</dbReference>
<protein>
    <recommendedName>
        <fullName evidence="3">Integration host factor</fullName>
    </recommendedName>
</protein>
<accession>A0A381RYF9</accession>
<reference evidence="2" key="1">
    <citation type="submission" date="2018-05" db="EMBL/GenBank/DDBJ databases">
        <authorList>
            <person name="Lanie J.A."/>
            <person name="Ng W.-L."/>
            <person name="Kazmierczak K.M."/>
            <person name="Andrzejewski T.M."/>
            <person name="Davidsen T.M."/>
            <person name="Wayne K.J."/>
            <person name="Tettelin H."/>
            <person name="Glass J.I."/>
            <person name="Rusch D."/>
            <person name="Podicherti R."/>
            <person name="Tsui H.-C.T."/>
            <person name="Winkler M.E."/>
        </authorList>
    </citation>
    <scope>NUCLEOTIDE SEQUENCE</scope>
</reference>
<organism evidence="2">
    <name type="scientific">marine metagenome</name>
    <dbReference type="NCBI Taxonomy" id="408172"/>
    <lineage>
        <taxon>unclassified sequences</taxon>
        <taxon>metagenomes</taxon>
        <taxon>ecological metagenomes</taxon>
    </lineage>
</organism>
<gene>
    <name evidence="2" type="ORF">METZ01_LOCUS48942</name>
</gene>
<dbReference type="InterPro" id="IPR010992">
    <property type="entry name" value="IHF-like_DNA-bd_dom_sf"/>
</dbReference>
<dbReference type="PANTHER" id="PTHR33175:SF3">
    <property type="entry name" value="DNA-BINDING PROTEIN HU-BETA"/>
    <property type="match status" value="1"/>
</dbReference>
<evidence type="ECO:0000313" key="2">
    <source>
        <dbReference type="EMBL" id="SUZ96088.1"/>
    </source>
</evidence>
<dbReference type="InterPro" id="IPR000119">
    <property type="entry name" value="Hist_DNA-bd"/>
</dbReference>
<dbReference type="SMART" id="SM00411">
    <property type="entry name" value="BHL"/>
    <property type="match status" value="1"/>
</dbReference>
<dbReference type="SUPFAM" id="SSF47729">
    <property type="entry name" value="IHF-like DNA-binding proteins"/>
    <property type="match status" value="1"/>
</dbReference>
<name>A0A381RYF9_9ZZZZ</name>